<dbReference type="EMBL" id="KY705284">
    <property type="protein sequence ID" value="ARU14534.1"/>
    <property type="molecule type" value="Genomic_DNA"/>
</dbReference>
<organism evidence="1 2">
    <name type="scientific">Streptococcus phage P9851</name>
    <dbReference type="NCBI Taxonomy" id="1971443"/>
    <lineage>
        <taxon>Viruses</taxon>
        <taxon>Duplodnaviria</taxon>
        <taxon>Heunggongvirae</taxon>
        <taxon>Uroviricota</taxon>
        <taxon>Caudoviricetes</taxon>
        <taxon>Aliceevansviridae</taxon>
        <taxon>Moineauvirus</taxon>
        <taxon>Moineauvirus P9851</taxon>
    </lineage>
</organism>
<reference evidence="1 2" key="1">
    <citation type="journal article" date="2017" name="Front. Microbiol.">
        <title>Global Survey and Genome Exploration of Bacteriophages Infecting the Lactic Acid Bacterium Streptococcus thermophilus.</title>
        <authorList>
            <person name="McDonnell B."/>
            <person name="Mahony J."/>
            <person name="Hanemaaijer L."/>
            <person name="Neve H."/>
            <person name="Noben J.-P."/>
            <person name="Lugli G.A."/>
            <person name="Ventura M."/>
            <person name="Kouwen T.R."/>
            <person name="van Sinderen D."/>
        </authorList>
    </citation>
    <scope>NUCLEOTIDE SEQUENCE [LARGE SCALE GENOMIC DNA]</scope>
</reference>
<proteinExistence type="predicted"/>
<evidence type="ECO:0000313" key="1">
    <source>
        <dbReference type="EMBL" id="ARU14534.1"/>
    </source>
</evidence>
<gene>
    <name evidence="1" type="ORF">P9851_26</name>
</gene>
<accession>A0A286QT37</accession>
<protein>
    <submittedName>
        <fullName evidence="1">Uncharacterized protein</fullName>
    </submittedName>
</protein>
<keyword evidence="2" id="KW-1185">Reference proteome</keyword>
<dbReference type="Proteomes" id="UP000222167">
    <property type="component" value="Segment"/>
</dbReference>
<name>A0A286QT37_9CAUD</name>
<evidence type="ECO:0000313" key="2">
    <source>
        <dbReference type="Proteomes" id="UP000222167"/>
    </source>
</evidence>
<sequence length="47" mass="5535">MYPLFSPRFSYLIYLFFYSIITQKKPQHNAEASTTTAMVSLLQCEVR</sequence>